<proteinExistence type="predicted"/>
<dbReference type="SUPFAM" id="SSF46955">
    <property type="entry name" value="Putative DNA-binding domain"/>
    <property type="match status" value="1"/>
</dbReference>
<dbReference type="GO" id="GO:0003677">
    <property type="term" value="F:DNA binding"/>
    <property type="evidence" value="ECO:0007669"/>
    <property type="project" value="InterPro"/>
</dbReference>
<dbReference type="InterPro" id="IPR010093">
    <property type="entry name" value="SinI_DNA-bd"/>
</dbReference>
<dbReference type="InterPro" id="IPR036388">
    <property type="entry name" value="WH-like_DNA-bd_sf"/>
</dbReference>
<dbReference type="KEGG" id="ima:PO878_08260"/>
<evidence type="ECO:0000259" key="1">
    <source>
        <dbReference type="Pfam" id="PF12728"/>
    </source>
</evidence>
<protein>
    <submittedName>
        <fullName evidence="2">Helix-turn-helix domain-containing protein</fullName>
    </submittedName>
</protein>
<dbReference type="Proteomes" id="UP001216390">
    <property type="component" value="Chromosome"/>
</dbReference>
<keyword evidence="3" id="KW-1185">Reference proteome</keyword>
<name>A0AAE9YCJ9_9ACTN</name>
<dbReference type="Pfam" id="PF12728">
    <property type="entry name" value="HTH_17"/>
    <property type="match status" value="1"/>
</dbReference>
<feature type="domain" description="Helix-turn-helix" evidence="1">
    <location>
        <begin position="18"/>
        <end position="66"/>
    </location>
</feature>
<dbReference type="InterPro" id="IPR041657">
    <property type="entry name" value="HTH_17"/>
</dbReference>
<sequence length="76" mass="8839">MTTTEHPTPPTSDLPHLVDIATLADHLGVDVRHIRRLVSERRIPFIKWGHLLRFDPTEITAWIDDNRHHPGRPRLP</sequence>
<evidence type="ECO:0000313" key="3">
    <source>
        <dbReference type="Proteomes" id="UP001216390"/>
    </source>
</evidence>
<dbReference type="NCBIfam" id="TIGR01764">
    <property type="entry name" value="excise"/>
    <property type="match status" value="1"/>
</dbReference>
<reference evidence="2" key="1">
    <citation type="submission" date="2023-01" db="EMBL/GenBank/DDBJ databases">
        <title>The diversity of Class Acidimicrobiia in South China Sea sediment environments and the proposal of Iamia marina sp. nov., a novel species of the genus Iamia.</title>
        <authorList>
            <person name="He Y."/>
            <person name="Tian X."/>
        </authorList>
    </citation>
    <scope>NUCLEOTIDE SEQUENCE</scope>
    <source>
        <strain evidence="2">DSM 19957</strain>
    </source>
</reference>
<evidence type="ECO:0000313" key="2">
    <source>
        <dbReference type="EMBL" id="WCO68718.1"/>
    </source>
</evidence>
<dbReference type="AlphaFoldDB" id="A0AAE9YCJ9"/>
<dbReference type="EMBL" id="CP116942">
    <property type="protein sequence ID" value="WCO68718.1"/>
    <property type="molecule type" value="Genomic_DNA"/>
</dbReference>
<organism evidence="2 3">
    <name type="scientific">Iamia majanohamensis</name>
    <dbReference type="NCBI Taxonomy" id="467976"/>
    <lineage>
        <taxon>Bacteria</taxon>
        <taxon>Bacillati</taxon>
        <taxon>Actinomycetota</taxon>
        <taxon>Acidimicrobiia</taxon>
        <taxon>Acidimicrobiales</taxon>
        <taxon>Iamiaceae</taxon>
        <taxon>Iamia</taxon>
    </lineage>
</organism>
<accession>A0AAE9YCJ9</accession>
<gene>
    <name evidence="2" type="ORF">PO878_08260</name>
</gene>
<dbReference type="RefSeq" id="WP_272738234.1">
    <property type="nucleotide sequence ID" value="NZ_CP116942.1"/>
</dbReference>
<dbReference type="InterPro" id="IPR009061">
    <property type="entry name" value="DNA-bd_dom_put_sf"/>
</dbReference>
<dbReference type="Gene3D" id="1.10.10.10">
    <property type="entry name" value="Winged helix-like DNA-binding domain superfamily/Winged helix DNA-binding domain"/>
    <property type="match status" value="1"/>
</dbReference>